<proteinExistence type="predicted"/>
<dbReference type="CDD" id="cd00590">
    <property type="entry name" value="RRM_SF"/>
    <property type="match status" value="1"/>
</dbReference>
<gene>
    <name evidence="2" type="ORF">CTI12_AA614330</name>
</gene>
<protein>
    <submittedName>
        <fullName evidence="2">Uncharacterized protein</fullName>
    </submittedName>
</protein>
<keyword evidence="3" id="KW-1185">Reference proteome</keyword>
<dbReference type="EMBL" id="PKPP01021218">
    <property type="protein sequence ID" value="PWA34896.1"/>
    <property type="molecule type" value="Genomic_DNA"/>
</dbReference>
<evidence type="ECO:0000256" key="1">
    <source>
        <dbReference type="SAM" id="MobiDB-lite"/>
    </source>
</evidence>
<evidence type="ECO:0000313" key="2">
    <source>
        <dbReference type="EMBL" id="PWA34896.1"/>
    </source>
</evidence>
<dbReference type="AlphaFoldDB" id="A0A2U1KDP1"/>
<sequence>MEVKSMWEIFRKHGNLVDIYMAKSRLRNGSRFGFLTYKKPFEAFMLEKKINDTWVGSYRIRGFMTGAGSQERREADRRQTRTFGGNFRWANMNNNDVRSYKQVTVGGKPSNPGAKDGDTNYKKVEKTNNFKPTNTETRSIIFSATKEHEVYLESSLIGSAKDVEVLESIGDICDAEGLEDFETKLLGGLEILIKCRNKTVAEDIINDKQHRLHQWVENIRRWDEQWQQNKRVCWIKIQGVPANGWNENLFRQIAEEWGDPHEFENCNFFDSTDLSFGRVLIVTKYWEKINSSKSMLLNGFNRLIRIMEDDNNIKPMEQCSSESEKSWSEKMLTDDEEEVEQHRDTGKEKQKVHMEDLQKEVEKDLSGYGDNTCIMEEEVQATGVKKDAVKSTFEKTENVSPKGTRDASDGFIVGGLNIDGSDGPKKCSVQKKSPISVKLNLKTQLDNMELGGSPIDRSNINHKKLRRCYSDSLWITRNKHRHTVCSSDSSIQKTRKRKTLKTKGTVIGKKKGWHGKLSFHLLKKKKRQSYSSLQIGSKSSSKDTLVEETQNTDGNVVKDTNINIMEVETTSNENEKNLDVDGKHEQVQEPGEASVLATKPCESGSVYTGKLQESRSSSGSKENIKVRFLGEKLGFKWVKNMDESASREISEESINVEKK</sequence>
<organism evidence="2 3">
    <name type="scientific">Artemisia annua</name>
    <name type="common">Sweet wormwood</name>
    <dbReference type="NCBI Taxonomy" id="35608"/>
    <lineage>
        <taxon>Eukaryota</taxon>
        <taxon>Viridiplantae</taxon>
        <taxon>Streptophyta</taxon>
        <taxon>Embryophyta</taxon>
        <taxon>Tracheophyta</taxon>
        <taxon>Spermatophyta</taxon>
        <taxon>Magnoliopsida</taxon>
        <taxon>eudicotyledons</taxon>
        <taxon>Gunneridae</taxon>
        <taxon>Pentapetalae</taxon>
        <taxon>asterids</taxon>
        <taxon>campanulids</taxon>
        <taxon>Asterales</taxon>
        <taxon>Asteraceae</taxon>
        <taxon>Asteroideae</taxon>
        <taxon>Anthemideae</taxon>
        <taxon>Artemisiinae</taxon>
        <taxon>Artemisia</taxon>
    </lineage>
</organism>
<feature type="region of interest" description="Disordered" evidence="1">
    <location>
        <begin position="316"/>
        <end position="354"/>
    </location>
</feature>
<dbReference type="GO" id="GO:0003676">
    <property type="term" value="F:nucleic acid binding"/>
    <property type="evidence" value="ECO:0007669"/>
    <property type="project" value="InterPro"/>
</dbReference>
<name>A0A2U1KDP1_ARTAN</name>
<feature type="compositionally biased region" description="Basic and acidic residues" evidence="1">
    <location>
        <begin position="340"/>
        <end position="354"/>
    </location>
</feature>
<reference evidence="2 3" key="1">
    <citation type="journal article" date="2018" name="Mol. Plant">
        <title>The genome of Artemisia annua provides insight into the evolution of Asteraceae family and artemisinin biosynthesis.</title>
        <authorList>
            <person name="Shen Q."/>
            <person name="Zhang L."/>
            <person name="Liao Z."/>
            <person name="Wang S."/>
            <person name="Yan T."/>
            <person name="Shi P."/>
            <person name="Liu M."/>
            <person name="Fu X."/>
            <person name="Pan Q."/>
            <person name="Wang Y."/>
            <person name="Lv Z."/>
            <person name="Lu X."/>
            <person name="Zhang F."/>
            <person name="Jiang W."/>
            <person name="Ma Y."/>
            <person name="Chen M."/>
            <person name="Hao X."/>
            <person name="Li L."/>
            <person name="Tang Y."/>
            <person name="Lv G."/>
            <person name="Zhou Y."/>
            <person name="Sun X."/>
            <person name="Brodelius P.E."/>
            <person name="Rose J.K.C."/>
            <person name="Tang K."/>
        </authorList>
    </citation>
    <scope>NUCLEOTIDE SEQUENCE [LARGE SCALE GENOMIC DNA]</scope>
    <source>
        <strain evidence="3">cv. Huhao1</strain>
        <tissue evidence="2">Leaf</tissue>
    </source>
</reference>
<dbReference type="OrthoDB" id="1749329at2759"/>
<dbReference type="SUPFAM" id="SSF54928">
    <property type="entry name" value="RNA-binding domain, RBD"/>
    <property type="match status" value="1"/>
</dbReference>
<accession>A0A2U1KDP1</accession>
<dbReference type="Proteomes" id="UP000245207">
    <property type="component" value="Unassembled WGS sequence"/>
</dbReference>
<comment type="caution">
    <text evidence="2">The sequence shown here is derived from an EMBL/GenBank/DDBJ whole genome shotgun (WGS) entry which is preliminary data.</text>
</comment>
<feature type="compositionally biased region" description="Basic and acidic residues" evidence="1">
    <location>
        <begin position="322"/>
        <end position="333"/>
    </location>
</feature>
<evidence type="ECO:0000313" key="3">
    <source>
        <dbReference type="Proteomes" id="UP000245207"/>
    </source>
</evidence>
<dbReference type="InterPro" id="IPR035979">
    <property type="entry name" value="RBD_domain_sf"/>
</dbReference>